<dbReference type="InterPro" id="IPR009003">
    <property type="entry name" value="Peptidase_S1_PA"/>
</dbReference>
<reference evidence="2 3" key="1">
    <citation type="journal article" date="2013" name="Genome Biol.">
        <title>Comparative genomics of the core and accessory genomes of 48 Sinorhizobium strains comprising five genospecies.</title>
        <authorList>
            <person name="Sugawara M."/>
            <person name="Epstein B."/>
            <person name="Badgley B.D."/>
            <person name="Unno T."/>
            <person name="Xu L."/>
            <person name="Reese J."/>
            <person name="Gyaneshwar P."/>
            <person name="Denny R."/>
            <person name="Mudge J."/>
            <person name="Bharti A.K."/>
            <person name="Farmer A.D."/>
            <person name="May G.D."/>
            <person name="Woodward J.E."/>
            <person name="Medigue C."/>
            <person name="Vallenet D."/>
            <person name="Lajus A."/>
            <person name="Rouy Z."/>
            <person name="Martinez-Vaz B."/>
            <person name="Tiffin P."/>
            <person name="Young N.D."/>
            <person name="Sadowsky M.J."/>
        </authorList>
    </citation>
    <scope>NUCLEOTIDE SEQUENCE [LARGE SCALE GENOMIC DNA]</scope>
    <source>
        <strain evidence="2 3">N6B1</strain>
    </source>
</reference>
<keyword evidence="1" id="KW-0732">Signal</keyword>
<dbReference type="SUPFAM" id="SSF50494">
    <property type="entry name" value="Trypsin-like serine proteases"/>
    <property type="match status" value="1"/>
</dbReference>
<organism evidence="2 3">
    <name type="scientific">Rhizobium meliloti</name>
    <name type="common">Ensifer meliloti</name>
    <name type="synonym">Sinorhizobium meliloti</name>
    <dbReference type="NCBI Taxonomy" id="382"/>
    <lineage>
        <taxon>Bacteria</taxon>
        <taxon>Pseudomonadati</taxon>
        <taxon>Pseudomonadota</taxon>
        <taxon>Alphaproteobacteria</taxon>
        <taxon>Hyphomicrobiales</taxon>
        <taxon>Rhizobiaceae</taxon>
        <taxon>Sinorhizobium/Ensifer group</taxon>
        <taxon>Sinorhizobium</taxon>
    </lineage>
</organism>
<protein>
    <recommendedName>
        <fullName evidence="4">Trypsin-like peptidase domain-containing protein</fullName>
    </recommendedName>
</protein>
<feature type="signal peptide" evidence="1">
    <location>
        <begin position="1"/>
        <end position="21"/>
    </location>
</feature>
<dbReference type="EMBL" id="WISR01000115">
    <property type="protein sequence ID" value="MQW33413.1"/>
    <property type="molecule type" value="Genomic_DNA"/>
</dbReference>
<name>A0AAW9TLK7_RHIML</name>
<evidence type="ECO:0000313" key="3">
    <source>
        <dbReference type="Proteomes" id="UP000429484"/>
    </source>
</evidence>
<dbReference type="AlphaFoldDB" id="A0AAW9TLK7"/>
<evidence type="ECO:0000256" key="1">
    <source>
        <dbReference type="SAM" id="SignalP"/>
    </source>
</evidence>
<comment type="caution">
    <text evidence="2">The sequence shown here is derived from an EMBL/GenBank/DDBJ whole genome shotgun (WGS) entry which is preliminary data.</text>
</comment>
<evidence type="ECO:0000313" key="2">
    <source>
        <dbReference type="EMBL" id="MQW33413.1"/>
    </source>
</evidence>
<feature type="chain" id="PRO_5043981875" description="Trypsin-like peptidase domain-containing protein" evidence="1">
    <location>
        <begin position="22"/>
        <end position="528"/>
    </location>
</feature>
<dbReference type="RefSeq" id="WP_153349615.1">
    <property type="nucleotide sequence ID" value="NZ_WISR01000115.1"/>
</dbReference>
<sequence length="528" mass="58210">MKRFRASALGLIFVAATGFGAASQECEFQKPSDSVFNIVDDKRAKVGTAVLVDAQQGLFLTAFHLLGSPKLRLQGDKEEWEFTKLIGGGNSANLYEDWAIITIGEGKLPLHEGIHLVYDMPSPESLRKAGVYNSSQSVADVGSVRWNDTIQDGKPCSGKGVTFLRIPDYDKGDSGSPLFSADECGIVGLSSRFILEDDAPDAQQKEVVQLFEQFSQSLPDEHREMLSKQASLEGKQTVVRELLKNEMYVKIVPTKCVLDEVVDETFFQNNQAALNILQRAVREEIRDILDEMSSIDLNSARSISRFARMVFKQSLRWPEIVYMWNKYQRGKGEGTLESGILSSSLRTAIESVSSTRKFSYIYTAYQRPAIEPTTATPPTVTDGHGGLDLSQFIKNNINWDRAIWVPGGVRIDRLNLGPIGSSTASGSQLITAGLDILKLLNGLPDEDRRNDDLMRFYKDTAATLITSGLSRPEVGPETRSEALHALAALVAGEAVQSDDPALQAKWKLASDLWNAAAAAEMRDLERRP</sequence>
<proteinExistence type="predicted"/>
<gene>
    <name evidence="2" type="ORF">GHK53_11495</name>
</gene>
<accession>A0AAW9TLK7</accession>
<dbReference type="Proteomes" id="UP000429484">
    <property type="component" value="Unassembled WGS sequence"/>
</dbReference>
<evidence type="ECO:0008006" key="4">
    <source>
        <dbReference type="Google" id="ProtNLM"/>
    </source>
</evidence>